<dbReference type="SUPFAM" id="SSF47413">
    <property type="entry name" value="lambda repressor-like DNA-binding domains"/>
    <property type="match status" value="1"/>
</dbReference>
<evidence type="ECO:0000313" key="4">
    <source>
        <dbReference type="Proteomes" id="UP000676967"/>
    </source>
</evidence>
<dbReference type="PROSITE" id="PS50943">
    <property type="entry name" value="HTH_CROC1"/>
    <property type="match status" value="1"/>
</dbReference>
<dbReference type="InterPro" id="IPR011990">
    <property type="entry name" value="TPR-like_helical_dom_sf"/>
</dbReference>
<dbReference type="InterPro" id="IPR050807">
    <property type="entry name" value="TransReg_Diox_bact_type"/>
</dbReference>
<reference evidence="3 4" key="1">
    <citation type="submission" date="2020-08" db="EMBL/GenBank/DDBJ databases">
        <title>Whole genome shotgun sequence of Actinoplanes ianthinogenes NBRC 13996.</title>
        <authorList>
            <person name="Komaki H."/>
            <person name="Tamura T."/>
        </authorList>
    </citation>
    <scope>NUCLEOTIDE SEQUENCE [LARGE SCALE GENOMIC DNA]</scope>
    <source>
        <strain evidence="3 4">NBRC 13996</strain>
    </source>
</reference>
<dbReference type="EMBL" id="AP023356">
    <property type="protein sequence ID" value="BCJ47806.1"/>
    <property type="molecule type" value="Genomic_DNA"/>
</dbReference>
<dbReference type="InterPro" id="IPR001387">
    <property type="entry name" value="Cro/C1-type_HTH"/>
</dbReference>
<organism evidence="3 4">
    <name type="scientific">Actinoplanes ianthinogenes</name>
    <dbReference type="NCBI Taxonomy" id="122358"/>
    <lineage>
        <taxon>Bacteria</taxon>
        <taxon>Bacillati</taxon>
        <taxon>Actinomycetota</taxon>
        <taxon>Actinomycetes</taxon>
        <taxon>Micromonosporales</taxon>
        <taxon>Micromonosporaceae</taxon>
        <taxon>Actinoplanes</taxon>
    </lineage>
</organism>
<keyword evidence="1" id="KW-0238">DNA-binding</keyword>
<dbReference type="Pfam" id="PF01381">
    <property type="entry name" value="HTH_3"/>
    <property type="match status" value="1"/>
</dbReference>
<dbReference type="Proteomes" id="UP000676967">
    <property type="component" value="Chromosome"/>
</dbReference>
<name>A0ABM7M874_9ACTN</name>
<evidence type="ECO:0000313" key="3">
    <source>
        <dbReference type="EMBL" id="BCJ47806.1"/>
    </source>
</evidence>
<protein>
    <submittedName>
        <fullName evidence="3">Transcriptional regulator</fullName>
    </submittedName>
</protein>
<dbReference type="PANTHER" id="PTHR46797:SF1">
    <property type="entry name" value="METHYLPHOSPHONATE SYNTHASE"/>
    <property type="match status" value="1"/>
</dbReference>
<sequence>MNEDVGGRIHRLRTARGLTQRELAADRYTSAYVSSVESGRRVPSTDALAHFAALLGVSAEELATGSSPDLQVRLGLELAGPAVSEADYLRLAEHADELGRAHCQVGLGYLALRRDDLDAAARAFAEAGRLSAGAPAHLRAAPVIGEAECLRRQGDPRYAVFLLRRALDELAGAGLPDPGALLGLNVRLALCHRDLDDEDAAAGAASAALALAGPADAGALADLHLTVGRTLLSQGDTRGAEGALSQARQARGQAGLAVELAECRLIRGRARHRAGDLDAAARDLTEALTGLTGRPDGTVGARGEAAVELAAVYRGLGRRTEARVLLEDVPAAGPAGDRVLAALAADEGDVAGAERHLRAAADGYRRAGPRRSLAAVLLALADNLEAQDRAAEAVTLLRDGLAEVERLSGDSPRSD</sequence>
<evidence type="ECO:0000256" key="1">
    <source>
        <dbReference type="ARBA" id="ARBA00023125"/>
    </source>
</evidence>
<dbReference type="PANTHER" id="PTHR46797">
    <property type="entry name" value="HTH-TYPE TRANSCRIPTIONAL REGULATOR"/>
    <property type="match status" value="1"/>
</dbReference>
<gene>
    <name evidence="3" type="ORF">Aiant_84630</name>
</gene>
<proteinExistence type="predicted"/>
<dbReference type="RefSeq" id="WP_189330169.1">
    <property type="nucleotide sequence ID" value="NZ_AP023356.1"/>
</dbReference>
<accession>A0ABM7M874</accession>
<keyword evidence="4" id="KW-1185">Reference proteome</keyword>
<dbReference type="SUPFAM" id="SSF48452">
    <property type="entry name" value="TPR-like"/>
    <property type="match status" value="2"/>
</dbReference>
<dbReference type="SMART" id="SM00530">
    <property type="entry name" value="HTH_XRE"/>
    <property type="match status" value="1"/>
</dbReference>
<dbReference type="Gene3D" id="1.25.40.10">
    <property type="entry name" value="Tetratricopeptide repeat domain"/>
    <property type="match status" value="2"/>
</dbReference>
<dbReference type="CDD" id="cd00093">
    <property type="entry name" value="HTH_XRE"/>
    <property type="match status" value="1"/>
</dbReference>
<dbReference type="Gene3D" id="1.10.260.40">
    <property type="entry name" value="lambda repressor-like DNA-binding domains"/>
    <property type="match status" value="1"/>
</dbReference>
<feature type="domain" description="HTH cro/C1-type" evidence="2">
    <location>
        <begin position="9"/>
        <end position="62"/>
    </location>
</feature>
<evidence type="ECO:0000259" key="2">
    <source>
        <dbReference type="PROSITE" id="PS50943"/>
    </source>
</evidence>
<dbReference type="InterPro" id="IPR010982">
    <property type="entry name" value="Lambda_DNA-bd_dom_sf"/>
</dbReference>